<evidence type="ECO:0000313" key="5">
    <source>
        <dbReference type="Proteomes" id="UP001341281"/>
    </source>
</evidence>
<sequence length="246" mass="27947">MIENATKEVYTALLPKTMIIADLGCSAGPNTLMFISNVIRFIADQSKSSGDGPVEVQFFLNDLPGNDFNELFQLIQNFKRLGTTDEKAHVPPLYYISGLPDSYYNRLFPRESVHLFHSSFCLHWRSQGLVEKKKVESFNIPVYGPSVAEIKDVVMESDLFIMDHIKLIETTWDPFDDSEGDEVEDIARSSTNITKCIRSLLKSLVVCHFGETILEPLFKEFTYLVAKHLEKEKTKAAIIAMTLKKE</sequence>
<dbReference type="Gene3D" id="3.40.50.150">
    <property type="entry name" value="Vaccinia Virus protein VP39"/>
    <property type="match status" value="1"/>
</dbReference>
<dbReference type="InterPro" id="IPR005299">
    <property type="entry name" value="MeTrfase_7"/>
</dbReference>
<protein>
    <submittedName>
        <fullName evidence="4">Uncharacterized protein</fullName>
    </submittedName>
</protein>
<name>A0AAQ3U402_PASNO</name>
<dbReference type="InterPro" id="IPR029063">
    <property type="entry name" value="SAM-dependent_MTases_sf"/>
</dbReference>
<dbReference type="GO" id="GO:0008168">
    <property type="term" value="F:methyltransferase activity"/>
    <property type="evidence" value="ECO:0007669"/>
    <property type="project" value="InterPro"/>
</dbReference>
<keyword evidence="5" id="KW-1185">Reference proteome</keyword>
<dbReference type="EMBL" id="CP144751">
    <property type="protein sequence ID" value="WVZ83844.1"/>
    <property type="molecule type" value="Genomic_DNA"/>
</dbReference>
<dbReference type="GO" id="GO:0046872">
    <property type="term" value="F:metal ion binding"/>
    <property type="evidence" value="ECO:0007669"/>
    <property type="project" value="UniProtKB-KW"/>
</dbReference>
<dbReference type="Gene3D" id="1.10.1200.270">
    <property type="entry name" value="Methyltransferase, alpha-helical capping domain"/>
    <property type="match status" value="1"/>
</dbReference>
<dbReference type="AlphaFoldDB" id="A0AAQ3U402"/>
<evidence type="ECO:0000256" key="2">
    <source>
        <dbReference type="ARBA" id="ARBA00022723"/>
    </source>
</evidence>
<proteinExistence type="inferred from homology"/>
<keyword evidence="3" id="KW-0460">Magnesium</keyword>
<evidence type="ECO:0000256" key="3">
    <source>
        <dbReference type="ARBA" id="ARBA00022842"/>
    </source>
</evidence>
<dbReference type="SUPFAM" id="SSF53335">
    <property type="entry name" value="S-adenosyl-L-methionine-dependent methyltransferases"/>
    <property type="match status" value="1"/>
</dbReference>
<evidence type="ECO:0000313" key="4">
    <source>
        <dbReference type="EMBL" id="WVZ83844.1"/>
    </source>
</evidence>
<comment type="similarity">
    <text evidence="1">Belongs to the methyltransferase superfamily. Type-7 methyltransferase family. SABATH subfamily.</text>
</comment>
<evidence type="ECO:0000256" key="1">
    <source>
        <dbReference type="ARBA" id="ARBA00008908"/>
    </source>
</evidence>
<dbReference type="Proteomes" id="UP001341281">
    <property type="component" value="Chromosome 07"/>
</dbReference>
<accession>A0AAQ3U402</accession>
<dbReference type="PANTHER" id="PTHR31009">
    <property type="entry name" value="S-ADENOSYL-L-METHIONINE:CARBOXYL METHYLTRANSFERASE FAMILY PROTEIN"/>
    <property type="match status" value="1"/>
</dbReference>
<dbReference type="Pfam" id="PF03492">
    <property type="entry name" value="Methyltransf_7"/>
    <property type="match status" value="1"/>
</dbReference>
<dbReference type="InterPro" id="IPR042086">
    <property type="entry name" value="MeTrfase_capping"/>
</dbReference>
<gene>
    <name evidence="4" type="ORF">U9M48_030942</name>
</gene>
<organism evidence="4 5">
    <name type="scientific">Paspalum notatum var. saurae</name>
    <dbReference type="NCBI Taxonomy" id="547442"/>
    <lineage>
        <taxon>Eukaryota</taxon>
        <taxon>Viridiplantae</taxon>
        <taxon>Streptophyta</taxon>
        <taxon>Embryophyta</taxon>
        <taxon>Tracheophyta</taxon>
        <taxon>Spermatophyta</taxon>
        <taxon>Magnoliopsida</taxon>
        <taxon>Liliopsida</taxon>
        <taxon>Poales</taxon>
        <taxon>Poaceae</taxon>
        <taxon>PACMAD clade</taxon>
        <taxon>Panicoideae</taxon>
        <taxon>Andropogonodae</taxon>
        <taxon>Paspaleae</taxon>
        <taxon>Paspalinae</taxon>
        <taxon>Paspalum</taxon>
    </lineage>
</organism>
<keyword evidence="2" id="KW-0479">Metal-binding</keyword>
<reference evidence="4 5" key="1">
    <citation type="submission" date="2024-02" db="EMBL/GenBank/DDBJ databases">
        <title>High-quality chromosome-scale genome assembly of Pensacola bahiagrass (Paspalum notatum Flugge var. saurae).</title>
        <authorList>
            <person name="Vega J.M."/>
            <person name="Podio M."/>
            <person name="Orjuela J."/>
            <person name="Siena L.A."/>
            <person name="Pessino S.C."/>
            <person name="Combes M.C."/>
            <person name="Mariac C."/>
            <person name="Albertini E."/>
            <person name="Pupilli F."/>
            <person name="Ortiz J.P.A."/>
            <person name="Leblanc O."/>
        </authorList>
    </citation>
    <scope>NUCLEOTIDE SEQUENCE [LARGE SCALE GENOMIC DNA]</scope>
    <source>
        <strain evidence="4">R1</strain>
        <tissue evidence="4">Leaf</tissue>
    </source>
</reference>